<proteinExistence type="predicted"/>
<evidence type="ECO:0000313" key="1">
    <source>
        <dbReference type="EMBL" id="KAJ8132365.1"/>
    </source>
</evidence>
<accession>A0ACC2JXX1</accession>
<organism evidence="1 2">
    <name type="scientific">Lasiodiplodia mahajangana</name>
    <dbReference type="NCBI Taxonomy" id="1108764"/>
    <lineage>
        <taxon>Eukaryota</taxon>
        <taxon>Fungi</taxon>
        <taxon>Dikarya</taxon>
        <taxon>Ascomycota</taxon>
        <taxon>Pezizomycotina</taxon>
        <taxon>Dothideomycetes</taxon>
        <taxon>Dothideomycetes incertae sedis</taxon>
        <taxon>Botryosphaeriales</taxon>
        <taxon>Botryosphaeriaceae</taxon>
        <taxon>Lasiodiplodia</taxon>
    </lineage>
</organism>
<dbReference type="EMBL" id="JAPUUL010000140">
    <property type="protein sequence ID" value="KAJ8132365.1"/>
    <property type="molecule type" value="Genomic_DNA"/>
</dbReference>
<protein>
    <submittedName>
        <fullName evidence="1">Uncharacterized protein</fullName>
    </submittedName>
</protein>
<comment type="caution">
    <text evidence="1">The sequence shown here is derived from an EMBL/GenBank/DDBJ whole genome shotgun (WGS) entry which is preliminary data.</text>
</comment>
<gene>
    <name evidence="1" type="ORF">O1611_g1258</name>
</gene>
<reference evidence="1" key="1">
    <citation type="submission" date="2022-12" db="EMBL/GenBank/DDBJ databases">
        <title>Genome Sequence of Lasiodiplodia mahajangana.</title>
        <authorList>
            <person name="Buettner E."/>
        </authorList>
    </citation>
    <scope>NUCLEOTIDE SEQUENCE</scope>
    <source>
        <strain evidence="1">VT137</strain>
    </source>
</reference>
<sequence>MCSNIASISIRPQNRGWETPNASTLRSVIGQRGPLAGPIIQASAVRHLYNAVPLVIVDPAAAAVDSAAKWIWAFIGTMCAKP</sequence>
<keyword evidence="2" id="KW-1185">Reference proteome</keyword>
<evidence type="ECO:0000313" key="2">
    <source>
        <dbReference type="Proteomes" id="UP001153332"/>
    </source>
</evidence>
<dbReference type="Proteomes" id="UP001153332">
    <property type="component" value="Unassembled WGS sequence"/>
</dbReference>
<name>A0ACC2JXX1_9PEZI</name>